<name>A0A9W7BUQ2_9STRA</name>
<gene>
    <name evidence="1" type="ORF">TrST_g6264</name>
</gene>
<keyword evidence="2" id="KW-1185">Reference proteome</keyword>
<protein>
    <submittedName>
        <fullName evidence="1">Uncharacterized protein</fullName>
    </submittedName>
</protein>
<organism evidence="1 2">
    <name type="scientific">Triparma strigata</name>
    <dbReference type="NCBI Taxonomy" id="1606541"/>
    <lineage>
        <taxon>Eukaryota</taxon>
        <taxon>Sar</taxon>
        <taxon>Stramenopiles</taxon>
        <taxon>Ochrophyta</taxon>
        <taxon>Bolidophyceae</taxon>
        <taxon>Parmales</taxon>
        <taxon>Triparmaceae</taxon>
        <taxon>Triparma</taxon>
    </lineage>
</organism>
<evidence type="ECO:0000313" key="1">
    <source>
        <dbReference type="EMBL" id="GMH96942.1"/>
    </source>
</evidence>
<dbReference type="Proteomes" id="UP001165085">
    <property type="component" value="Unassembled WGS sequence"/>
</dbReference>
<dbReference type="EMBL" id="BRXY01000477">
    <property type="protein sequence ID" value="GMH96942.1"/>
    <property type="molecule type" value="Genomic_DNA"/>
</dbReference>
<evidence type="ECO:0000313" key="2">
    <source>
        <dbReference type="Proteomes" id="UP001165085"/>
    </source>
</evidence>
<accession>A0A9W7BUQ2</accession>
<dbReference type="AlphaFoldDB" id="A0A9W7BUQ2"/>
<dbReference type="OrthoDB" id="188765at2759"/>
<proteinExistence type="predicted"/>
<comment type="caution">
    <text evidence="1">The sequence shown here is derived from an EMBL/GenBank/DDBJ whole genome shotgun (WGS) entry which is preliminary data.</text>
</comment>
<sequence length="370" mass="38403">MAVAAPSGEYSGSKTVLGQSINAKISATSDTSMDLSISGVIELSCSDEAYHMSGAEILIDNIAQAGDCAHDALEENSVTLEKSVYDEAADTITVSVKYSVMSIDLVLTKGSSNFVIALPADLATTPSGAYSGSKTVLGQTINAMVSANTDTSMDLSISGVISLSCTDEAYHLDGSDIVVDNIAQAGDCAHDALEENGVTLKGVTYDESSDTITVSVKYSVMSIDLVLTKTSDDFQVVVTVLSDPEGTYSGSKTVLGQTINAVVTSNSATSMDLSISGVISLSCTDEAYHLDGSDIVVDNIAQAGDCAHDALEENGVTLKGVTYDESSDTITVSVKYSVMSIDLVLSKASSKYPTKTLPMAKNMLRGSATQ</sequence>
<reference evidence="2" key="1">
    <citation type="journal article" date="2023" name="Commun. Biol.">
        <title>Genome analysis of Parmales, the sister group of diatoms, reveals the evolutionary specialization of diatoms from phago-mixotrophs to photoautotrophs.</title>
        <authorList>
            <person name="Ban H."/>
            <person name="Sato S."/>
            <person name="Yoshikawa S."/>
            <person name="Yamada K."/>
            <person name="Nakamura Y."/>
            <person name="Ichinomiya M."/>
            <person name="Sato N."/>
            <person name="Blanc-Mathieu R."/>
            <person name="Endo H."/>
            <person name="Kuwata A."/>
            <person name="Ogata H."/>
        </authorList>
    </citation>
    <scope>NUCLEOTIDE SEQUENCE [LARGE SCALE GENOMIC DNA]</scope>
    <source>
        <strain evidence="2">NIES 3701</strain>
    </source>
</reference>